<evidence type="ECO:0000313" key="4">
    <source>
        <dbReference type="Proteomes" id="UP000092461"/>
    </source>
</evidence>
<dbReference type="GO" id="GO:0000981">
    <property type="term" value="F:DNA-binding transcription factor activity, RNA polymerase II-specific"/>
    <property type="evidence" value="ECO:0007669"/>
    <property type="project" value="TreeGrafter"/>
</dbReference>
<dbReference type="RefSeq" id="XP_055686978.1">
    <property type="nucleotide sequence ID" value="XM_055831003.1"/>
</dbReference>
<dbReference type="GO" id="GO:0007423">
    <property type="term" value="P:sensory organ development"/>
    <property type="evidence" value="ECO:0007669"/>
    <property type="project" value="TreeGrafter"/>
</dbReference>
<dbReference type="OrthoDB" id="10039134at2759"/>
<dbReference type="GO" id="GO:0061564">
    <property type="term" value="P:axon development"/>
    <property type="evidence" value="ECO:0007669"/>
    <property type="project" value="TreeGrafter"/>
</dbReference>
<evidence type="ECO:0000259" key="1">
    <source>
        <dbReference type="PROSITE" id="PS50888"/>
    </source>
</evidence>
<dbReference type="Proteomes" id="UP000092461">
    <property type="component" value="Unassembled WGS sequence"/>
</dbReference>
<accession>A0A1B0CY42</accession>
<dbReference type="SMART" id="SM00353">
    <property type="entry name" value="HLH"/>
    <property type="match status" value="1"/>
</dbReference>
<dbReference type="SUPFAM" id="SSF47459">
    <property type="entry name" value="HLH, helix-loop-helix DNA-binding domain"/>
    <property type="match status" value="1"/>
</dbReference>
<dbReference type="GO" id="GO:0005634">
    <property type="term" value="C:nucleus"/>
    <property type="evidence" value="ECO:0007669"/>
    <property type="project" value="TreeGrafter"/>
</dbReference>
<dbReference type="AlphaFoldDB" id="A0A1B0CY42"/>
<reference evidence="3" key="3">
    <citation type="submission" date="2020-05" db="UniProtKB">
        <authorList>
            <consortium name="EnsemblMetazoa"/>
        </authorList>
    </citation>
    <scope>IDENTIFICATION</scope>
    <source>
        <strain evidence="3">Jacobina</strain>
    </source>
</reference>
<dbReference type="Gene3D" id="4.10.280.10">
    <property type="entry name" value="Helix-loop-helix DNA-binding domain"/>
    <property type="match status" value="1"/>
</dbReference>
<dbReference type="InterPro" id="IPR036638">
    <property type="entry name" value="HLH_DNA-bd_sf"/>
</dbReference>
<dbReference type="PROSITE" id="PS50888">
    <property type="entry name" value="BHLH"/>
    <property type="match status" value="1"/>
</dbReference>
<dbReference type="InterPro" id="IPR050359">
    <property type="entry name" value="bHLH_transcription_factors"/>
</dbReference>
<dbReference type="KEGG" id="lll:129792186"/>
<dbReference type="VEuPathDB" id="VectorBase:LLONM1_006843"/>
<protein>
    <submittedName>
        <fullName evidence="2">Putative transcription factor neurod</fullName>
    </submittedName>
</protein>
<dbReference type="PANTHER" id="PTHR19290">
    <property type="entry name" value="BASIC HELIX-LOOP-HELIX PROTEIN NEUROGENIN-RELATED"/>
    <property type="match status" value="1"/>
</dbReference>
<dbReference type="GO" id="GO:0045944">
    <property type="term" value="P:positive regulation of transcription by RNA polymerase II"/>
    <property type="evidence" value="ECO:0007669"/>
    <property type="project" value="TreeGrafter"/>
</dbReference>
<evidence type="ECO:0000313" key="2">
    <source>
        <dbReference type="EMBL" id="MBC1177876.1"/>
    </source>
</evidence>
<dbReference type="InterPro" id="IPR011598">
    <property type="entry name" value="bHLH_dom"/>
</dbReference>
<dbReference type="EMBL" id="GITU01009173">
    <property type="protein sequence ID" value="MBC1177876.1"/>
    <property type="molecule type" value="Transcribed_RNA"/>
</dbReference>
<sequence>MPRVSKFREERDERSLKARLRRSKANFRERNRMSSLNRALDTLRAKVPLNPTLATMELDQNHNQKLSKIETLRLAYNYISALGQSLSWGRKLHFEELIFILARGLSQSTVNLLRARLRCDLDHAVAQCLIEESSAEDTTTMRFWCSCDAFSGTSSDSRTTGSTGSTDWMDFDQNMFDFQI</sequence>
<dbReference type="GeneID" id="129792186"/>
<proteinExistence type="predicted"/>
<dbReference type="GO" id="GO:0046983">
    <property type="term" value="F:protein dimerization activity"/>
    <property type="evidence" value="ECO:0007669"/>
    <property type="project" value="InterPro"/>
</dbReference>
<reference evidence="4" key="1">
    <citation type="submission" date="2012-05" db="EMBL/GenBank/DDBJ databases">
        <title>Whole Genome Assembly of Lutzomyia longipalpis.</title>
        <authorList>
            <person name="Richards S."/>
            <person name="Qu C."/>
            <person name="Dillon R."/>
            <person name="Worley K."/>
            <person name="Scherer S."/>
            <person name="Batterton M."/>
            <person name="Taylor A."/>
            <person name="Hawes A."/>
            <person name="Hernandez B."/>
            <person name="Kovar C."/>
            <person name="Mandapat C."/>
            <person name="Pham C."/>
            <person name="Qu C."/>
            <person name="Jing C."/>
            <person name="Bess C."/>
            <person name="Bandaranaike D."/>
            <person name="Ngo D."/>
            <person name="Ongeri F."/>
            <person name="Arias F."/>
            <person name="Lara F."/>
            <person name="Weissenberger G."/>
            <person name="Kamau G."/>
            <person name="Han H."/>
            <person name="Shen H."/>
            <person name="Dinh H."/>
            <person name="Khalil I."/>
            <person name="Jones J."/>
            <person name="Shafer J."/>
            <person name="Jayaseelan J."/>
            <person name="Quiroz J."/>
            <person name="Blankenburg K."/>
            <person name="Nguyen L."/>
            <person name="Jackson L."/>
            <person name="Francisco L."/>
            <person name="Tang L.-Y."/>
            <person name="Pu L.-L."/>
            <person name="Perales L."/>
            <person name="Lorensuhewa L."/>
            <person name="Munidasa M."/>
            <person name="Coyle M."/>
            <person name="Taylor M."/>
            <person name="Puazo M."/>
            <person name="Firestine M."/>
            <person name="Scheel M."/>
            <person name="Javaid M."/>
            <person name="Wang M."/>
            <person name="Li M."/>
            <person name="Tabassum N."/>
            <person name="Saada N."/>
            <person name="Osuji N."/>
            <person name="Aqrawi P."/>
            <person name="Fu Q."/>
            <person name="Thornton R."/>
            <person name="Raj R."/>
            <person name="Goodspeed R."/>
            <person name="Mata R."/>
            <person name="Najjar R."/>
            <person name="Gubbala S."/>
            <person name="Lee S."/>
            <person name="Denson S."/>
            <person name="Patil S."/>
            <person name="Macmil S."/>
            <person name="Qi S."/>
            <person name="Matskevitch T."/>
            <person name="Palculict T."/>
            <person name="Mathew T."/>
            <person name="Vee V."/>
            <person name="Velamala V."/>
            <person name="Korchina V."/>
            <person name="Cai W."/>
            <person name="Liu W."/>
            <person name="Dai W."/>
            <person name="Zou X."/>
            <person name="Zhu Y."/>
            <person name="Zhang Y."/>
            <person name="Wu Y.-Q."/>
            <person name="Xin Y."/>
            <person name="Nazarath L."/>
            <person name="Kovar C."/>
            <person name="Han Y."/>
            <person name="Muzny D."/>
            <person name="Gibbs R."/>
        </authorList>
    </citation>
    <scope>NUCLEOTIDE SEQUENCE [LARGE SCALE GENOMIC DNA]</scope>
    <source>
        <strain evidence="4">Jacobina</strain>
    </source>
</reference>
<dbReference type="Pfam" id="PF00010">
    <property type="entry name" value="HLH"/>
    <property type="match status" value="1"/>
</dbReference>
<dbReference type="PANTHER" id="PTHR19290:SF134">
    <property type="entry name" value="NEUROGENIC DIFFERENTIATION FACTOR 1"/>
    <property type="match status" value="1"/>
</dbReference>
<dbReference type="EMBL" id="AJWK01035416">
    <property type="status" value="NOT_ANNOTATED_CDS"/>
    <property type="molecule type" value="Genomic_DNA"/>
</dbReference>
<reference evidence="2" key="2">
    <citation type="journal article" date="2020" name="BMC">
        <title>Leishmania infection induces a limited differential gene expression in the sand fly midgut.</title>
        <authorList>
            <person name="Coutinho-Abreu I.V."/>
            <person name="Serafim T.D."/>
            <person name="Meneses C."/>
            <person name="Kamhawi S."/>
            <person name="Oliveira F."/>
            <person name="Valenzuela J.G."/>
        </authorList>
    </citation>
    <scope>NUCLEOTIDE SEQUENCE</scope>
    <source>
        <strain evidence="2">Jacobina</strain>
        <tissue evidence="2">Midgut</tissue>
    </source>
</reference>
<keyword evidence="4" id="KW-1185">Reference proteome</keyword>
<dbReference type="VEuPathDB" id="VectorBase:LLOJ010041"/>
<name>A0A1B0CY42_LUTLO</name>
<dbReference type="GO" id="GO:0070888">
    <property type="term" value="F:E-box binding"/>
    <property type="evidence" value="ECO:0007669"/>
    <property type="project" value="TreeGrafter"/>
</dbReference>
<evidence type="ECO:0000313" key="3">
    <source>
        <dbReference type="EnsemblMetazoa" id="LLOJ010041-PA"/>
    </source>
</evidence>
<feature type="domain" description="BHLH" evidence="1">
    <location>
        <begin position="20"/>
        <end position="82"/>
    </location>
</feature>
<dbReference type="EnsemblMetazoa" id="LLOJ010041-RA">
    <property type="protein sequence ID" value="LLOJ010041-PA"/>
    <property type="gene ID" value="LLOJ010041"/>
</dbReference>
<organism evidence="3 4">
    <name type="scientific">Lutzomyia longipalpis</name>
    <name type="common">Sand fly</name>
    <dbReference type="NCBI Taxonomy" id="7200"/>
    <lineage>
        <taxon>Eukaryota</taxon>
        <taxon>Metazoa</taxon>
        <taxon>Ecdysozoa</taxon>
        <taxon>Arthropoda</taxon>
        <taxon>Hexapoda</taxon>
        <taxon>Insecta</taxon>
        <taxon>Pterygota</taxon>
        <taxon>Neoptera</taxon>
        <taxon>Endopterygota</taxon>
        <taxon>Diptera</taxon>
        <taxon>Nematocera</taxon>
        <taxon>Psychodoidea</taxon>
        <taxon>Psychodidae</taxon>
        <taxon>Lutzomyia</taxon>
        <taxon>Lutzomyia</taxon>
    </lineage>
</organism>